<organism evidence="1 2">
    <name type="scientific">Panagrolaimus sp. PS1159</name>
    <dbReference type="NCBI Taxonomy" id="55785"/>
    <lineage>
        <taxon>Eukaryota</taxon>
        <taxon>Metazoa</taxon>
        <taxon>Ecdysozoa</taxon>
        <taxon>Nematoda</taxon>
        <taxon>Chromadorea</taxon>
        <taxon>Rhabditida</taxon>
        <taxon>Tylenchina</taxon>
        <taxon>Panagrolaimomorpha</taxon>
        <taxon>Panagrolaimoidea</taxon>
        <taxon>Panagrolaimidae</taxon>
        <taxon>Panagrolaimus</taxon>
    </lineage>
</organism>
<evidence type="ECO:0000313" key="1">
    <source>
        <dbReference type="Proteomes" id="UP000887580"/>
    </source>
</evidence>
<name>A0AC35FU70_9BILA</name>
<dbReference type="WBParaSite" id="PS1159_v2.g20942.t1">
    <property type="protein sequence ID" value="PS1159_v2.g20942.t1"/>
    <property type="gene ID" value="PS1159_v2.g20942"/>
</dbReference>
<proteinExistence type="predicted"/>
<evidence type="ECO:0000313" key="2">
    <source>
        <dbReference type="WBParaSite" id="PS1159_v2.g20942.t1"/>
    </source>
</evidence>
<protein>
    <submittedName>
        <fullName evidence="2">F-box domain-containing protein</fullName>
    </submittedName>
</protein>
<sequence>MKECFTFFQLPNEILIYILNFVDAKDVQTLTHVSQRLRKLCLSNRRLLPQKEIDLINCQFGEWHDVLKIKKHCKSLIKYTLSDSFPFPDHSRKKCCLNSILKKCIHLPNKRVPYNYVIESCSFKTMIIEVQLLSPDLNKLMYFDKINVEHLVINLSHPSLFERNFQRYLPILCQNIATNQNIKMLTIVFLAETSQYAIEKVKEESQKTCYDSLQFLPINLEQNTRIFTVNTPLIDTVKYKKRFSLRHSCCKHLENLLYSK</sequence>
<dbReference type="Proteomes" id="UP000887580">
    <property type="component" value="Unplaced"/>
</dbReference>
<reference evidence="2" key="1">
    <citation type="submission" date="2022-11" db="UniProtKB">
        <authorList>
            <consortium name="WormBaseParasite"/>
        </authorList>
    </citation>
    <scope>IDENTIFICATION</scope>
</reference>
<accession>A0AC35FU70</accession>